<dbReference type="OrthoDB" id="3038673at2759"/>
<dbReference type="Proteomes" id="UP000559256">
    <property type="component" value="Unassembled WGS sequence"/>
</dbReference>
<reference evidence="1 2" key="1">
    <citation type="journal article" date="2020" name="ISME J.">
        <title>Uncovering the hidden diversity of litter-decomposition mechanisms in mushroom-forming fungi.</title>
        <authorList>
            <person name="Floudas D."/>
            <person name="Bentzer J."/>
            <person name="Ahren D."/>
            <person name="Johansson T."/>
            <person name="Persson P."/>
            <person name="Tunlid A."/>
        </authorList>
    </citation>
    <scope>NUCLEOTIDE SEQUENCE [LARGE SCALE GENOMIC DNA]</scope>
    <source>
        <strain evidence="1 2">CBS 291.85</strain>
    </source>
</reference>
<organism evidence="1 2">
    <name type="scientific">Tetrapyrgos nigripes</name>
    <dbReference type="NCBI Taxonomy" id="182062"/>
    <lineage>
        <taxon>Eukaryota</taxon>
        <taxon>Fungi</taxon>
        <taxon>Dikarya</taxon>
        <taxon>Basidiomycota</taxon>
        <taxon>Agaricomycotina</taxon>
        <taxon>Agaricomycetes</taxon>
        <taxon>Agaricomycetidae</taxon>
        <taxon>Agaricales</taxon>
        <taxon>Marasmiineae</taxon>
        <taxon>Marasmiaceae</taxon>
        <taxon>Tetrapyrgos</taxon>
    </lineage>
</organism>
<dbReference type="AlphaFoldDB" id="A0A8H5CPJ3"/>
<comment type="caution">
    <text evidence="1">The sequence shown here is derived from an EMBL/GenBank/DDBJ whole genome shotgun (WGS) entry which is preliminary data.</text>
</comment>
<protein>
    <recommendedName>
        <fullName evidence="3">F-box domain-containing protein</fullName>
    </recommendedName>
</protein>
<dbReference type="Gene3D" id="1.20.1280.50">
    <property type="match status" value="1"/>
</dbReference>
<keyword evidence="2" id="KW-1185">Reference proteome</keyword>
<accession>A0A8H5CPJ3</accession>
<sequence length="319" mass="36378">MNCRGLCPPCYSQLLQLQPTAVDPALSEFFNENSPVPDDEIPRILDILDSASAHEAFISAQYKQAQQVMDHLLQIRAKQSQFIARHTSMMSTFRRLPNEILGEVFQFCVVAEQKDDSKPYMPVVGKKGDIRWRLAAVCARWRRIICDGMPKFWASIGIDNASLMDSEKVHVDPLLCMSLVRSGSYPLSVEYNLFAGSWFRGVMPAVDRKCMELIWKESRRWQEITLVDFPLEEVLGTSSPHAHALLHNRLPLLRKLSIRPTISPQIPSQMTLPTPSYMRLTSNTFVYTTLRGLSSPFPFPNYSPMKQTMIYMASCLSWV</sequence>
<gene>
    <name evidence="1" type="ORF">D9758_010455</name>
</gene>
<dbReference type="EMBL" id="JAACJM010000115">
    <property type="protein sequence ID" value="KAF5345054.1"/>
    <property type="molecule type" value="Genomic_DNA"/>
</dbReference>
<evidence type="ECO:0000313" key="2">
    <source>
        <dbReference type="Proteomes" id="UP000559256"/>
    </source>
</evidence>
<proteinExistence type="predicted"/>
<evidence type="ECO:0008006" key="3">
    <source>
        <dbReference type="Google" id="ProtNLM"/>
    </source>
</evidence>
<evidence type="ECO:0000313" key="1">
    <source>
        <dbReference type="EMBL" id="KAF5345054.1"/>
    </source>
</evidence>
<name>A0A8H5CPJ3_9AGAR</name>